<keyword evidence="2" id="KW-0732">Signal</keyword>
<dbReference type="EMBL" id="LK032591">
    <property type="protein sequence ID" value="CDY44484.1"/>
    <property type="molecule type" value="Genomic_DNA"/>
</dbReference>
<dbReference type="AlphaFoldDB" id="A0A078I4N8"/>
<organism evidence="3 4">
    <name type="scientific">Brassica napus</name>
    <name type="common">Rape</name>
    <dbReference type="NCBI Taxonomy" id="3708"/>
    <lineage>
        <taxon>Eukaryota</taxon>
        <taxon>Viridiplantae</taxon>
        <taxon>Streptophyta</taxon>
        <taxon>Embryophyta</taxon>
        <taxon>Tracheophyta</taxon>
        <taxon>Spermatophyta</taxon>
        <taxon>Magnoliopsida</taxon>
        <taxon>eudicotyledons</taxon>
        <taxon>Gunneridae</taxon>
        <taxon>Pentapetalae</taxon>
        <taxon>rosids</taxon>
        <taxon>malvids</taxon>
        <taxon>Brassicales</taxon>
        <taxon>Brassicaceae</taxon>
        <taxon>Brassiceae</taxon>
        <taxon>Brassica</taxon>
    </lineage>
</organism>
<feature type="region of interest" description="Disordered" evidence="1">
    <location>
        <begin position="88"/>
        <end position="119"/>
    </location>
</feature>
<name>A0A078I4N8_BRANA</name>
<accession>A0A078I4N8</accession>
<evidence type="ECO:0000256" key="1">
    <source>
        <dbReference type="SAM" id="MobiDB-lite"/>
    </source>
</evidence>
<dbReference type="Proteomes" id="UP000028999">
    <property type="component" value="Unassembled WGS sequence"/>
</dbReference>
<dbReference type="Gramene" id="CDY44484">
    <property type="protein sequence ID" value="CDY44484"/>
    <property type="gene ID" value="GSBRNA2T00080231001"/>
</dbReference>
<evidence type="ECO:0000313" key="3">
    <source>
        <dbReference type="EMBL" id="CDY44484.1"/>
    </source>
</evidence>
<feature type="signal peptide" evidence="2">
    <location>
        <begin position="1"/>
        <end position="16"/>
    </location>
</feature>
<keyword evidence="4" id="KW-1185">Reference proteome</keyword>
<reference evidence="3 4" key="1">
    <citation type="journal article" date="2014" name="Science">
        <title>Plant genetics. Early allopolyploid evolution in the post-Neolithic Brassica napus oilseed genome.</title>
        <authorList>
            <person name="Chalhoub B."/>
            <person name="Denoeud F."/>
            <person name="Liu S."/>
            <person name="Parkin I.A."/>
            <person name="Tang H."/>
            <person name="Wang X."/>
            <person name="Chiquet J."/>
            <person name="Belcram H."/>
            <person name="Tong C."/>
            <person name="Samans B."/>
            <person name="Correa M."/>
            <person name="Da Silva C."/>
            <person name="Just J."/>
            <person name="Falentin C."/>
            <person name="Koh C.S."/>
            <person name="Le Clainche I."/>
            <person name="Bernard M."/>
            <person name="Bento P."/>
            <person name="Noel B."/>
            <person name="Labadie K."/>
            <person name="Alberti A."/>
            <person name="Charles M."/>
            <person name="Arnaud D."/>
            <person name="Guo H."/>
            <person name="Daviaud C."/>
            <person name="Alamery S."/>
            <person name="Jabbari K."/>
            <person name="Zhao M."/>
            <person name="Edger P.P."/>
            <person name="Chelaifa H."/>
            <person name="Tack D."/>
            <person name="Lassalle G."/>
            <person name="Mestiri I."/>
            <person name="Schnel N."/>
            <person name="Le Paslier M.C."/>
            <person name="Fan G."/>
            <person name="Renault V."/>
            <person name="Bayer P.E."/>
            <person name="Golicz A.A."/>
            <person name="Manoli S."/>
            <person name="Lee T.H."/>
            <person name="Thi V.H."/>
            <person name="Chalabi S."/>
            <person name="Hu Q."/>
            <person name="Fan C."/>
            <person name="Tollenaere R."/>
            <person name="Lu Y."/>
            <person name="Battail C."/>
            <person name="Shen J."/>
            <person name="Sidebottom C.H."/>
            <person name="Wang X."/>
            <person name="Canaguier A."/>
            <person name="Chauveau A."/>
            <person name="Berard A."/>
            <person name="Deniot G."/>
            <person name="Guan M."/>
            <person name="Liu Z."/>
            <person name="Sun F."/>
            <person name="Lim Y.P."/>
            <person name="Lyons E."/>
            <person name="Town C.D."/>
            <person name="Bancroft I."/>
            <person name="Wang X."/>
            <person name="Meng J."/>
            <person name="Ma J."/>
            <person name="Pires J.C."/>
            <person name="King G.J."/>
            <person name="Brunel D."/>
            <person name="Delourme R."/>
            <person name="Renard M."/>
            <person name="Aury J.M."/>
            <person name="Adams K.L."/>
            <person name="Batley J."/>
            <person name="Snowdon R.J."/>
            <person name="Tost J."/>
            <person name="Edwards D."/>
            <person name="Zhou Y."/>
            <person name="Hua W."/>
            <person name="Sharpe A.G."/>
            <person name="Paterson A.H."/>
            <person name="Guan C."/>
            <person name="Wincker P."/>
        </authorList>
    </citation>
    <scope>NUCLEOTIDE SEQUENCE [LARGE SCALE GENOMIC DNA]</scope>
    <source>
        <strain evidence="4">cv. Darmor-bzh</strain>
    </source>
</reference>
<evidence type="ECO:0000313" key="4">
    <source>
        <dbReference type="Proteomes" id="UP000028999"/>
    </source>
</evidence>
<gene>
    <name evidence="3" type="primary">BnaC07g15600D</name>
    <name evidence="3" type="ORF">GSBRNA2T00080231001</name>
</gene>
<feature type="chain" id="PRO_5001737802" evidence="2">
    <location>
        <begin position="17"/>
        <end position="254"/>
    </location>
</feature>
<evidence type="ECO:0000256" key="2">
    <source>
        <dbReference type="SAM" id="SignalP"/>
    </source>
</evidence>
<dbReference type="PaxDb" id="3708-A0A078I4N8"/>
<protein>
    <submittedName>
        <fullName evidence="3">BnaC07g15600D protein</fullName>
    </submittedName>
</protein>
<feature type="region of interest" description="Disordered" evidence="1">
    <location>
        <begin position="26"/>
        <end position="46"/>
    </location>
</feature>
<feature type="compositionally biased region" description="Polar residues" evidence="1">
    <location>
        <begin position="88"/>
        <end position="98"/>
    </location>
</feature>
<proteinExistence type="predicted"/>
<sequence length="254" mass="28186">MLQIQLLPHLFVLVRPSTILVPTQTAPKPLLLTPPPPRLSQPQYDTSCNQSSQRRIFPLSPLQLTPELDSLPGFVGHATGINAFSATATSKPSSAQPTDDSDIVSLSDGSPVPETPKHIPSMEEDHLAKQLLGCKTVPAPDLLSPLPQIEWDLFEKIILKFSAAFHITPSKLDFSNNFLLQLARPMNWTTTYHMEILMHLLNAKYSFLFICAMSSWEKLLWMIPTNSLCPFRTLKTVVDGVGVQSSCGHSYARQ</sequence>